<sequence length="162" mass="17239">MAMCFTAPSARPISPPGPFLRRGAATALPLASASFPSNSGGLGSVAIGLRRHCPPTRPGDLLMVRAGSLTASSLALVFLLPLSLLVGTILVSIRVADRLDEKFLQELAENKAMMEENEVEEEEGAEEYDLANVIASEETVLVKAEDGVAAPRVSRNRPKREV</sequence>
<keyword evidence="3" id="KW-1185">Reference proteome</keyword>
<dbReference type="OrthoDB" id="786736at2759"/>
<organism evidence="2 3">
    <name type="scientific">Apostasia shenzhenica</name>
    <dbReference type="NCBI Taxonomy" id="1088818"/>
    <lineage>
        <taxon>Eukaryota</taxon>
        <taxon>Viridiplantae</taxon>
        <taxon>Streptophyta</taxon>
        <taxon>Embryophyta</taxon>
        <taxon>Tracheophyta</taxon>
        <taxon>Spermatophyta</taxon>
        <taxon>Magnoliopsida</taxon>
        <taxon>Liliopsida</taxon>
        <taxon>Asparagales</taxon>
        <taxon>Orchidaceae</taxon>
        <taxon>Apostasioideae</taxon>
        <taxon>Apostasia</taxon>
    </lineage>
</organism>
<dbReference type="AlphaFoldDB" id="A0A2I0BGQ9"/>
<proteinExistence type="predicted"/>
<name>A0A2I0BGQ9_9ASPA</name>
<keyword evidence="1" id="KW-1133">Transmembrane helix</keyword>
<dbReference type="PANTHER" id="PTHR37753:SF1">
    <property type="entry name" value="OS01G0940600 PROTEIN"/>
    <property type="match status" value="1"/>
</dbReference>
<evidence type="ECO:0000256" key="1">
    <source>
        <dbReference type="SAM" id="Phobius"/>
    </source>
</evidence>
<evidence type="ECO:0000313" key="3">
    <source>
        <dbReference type="Proteomes" id="UP000236161"/>
    </source>
</evidence>
<gene>
    <name evidence="2" type="ORF">AXF42_Ash004481</name>
</gene>
<dbReference type="EMBL" id="KZ451883">
    <property type="protein sequence ID" value="PKA66990.1"/>
    <property type="molecule type" value="Genomic_DNA"/>
</dbReference>
<keyword evidence="1" id="KW-0472">Membrane</keyword>
<evidence type="ECO:0008006" key="4">
    <source>
        <dbReference type="Google" id="ProtNLM"/>
    </source>
</evidence>
<keyword evidence="1" id="KW-0812">Transmembrane</keyword>
<accession>A0A2I0BGQ9</accession>
<reference evidence="2 3" key="1">
    <citation type="journal article" date="2017" name="Nature">
        <title>The Apostasia genome and the evolution of orchids.</title>
        <authorList>
            <person name="Zhang G.Q."/>
            <person name="Liu K.W."/>
            <person name="Li Z."/>
            <person name="Lohaus R."/>
            <person name="Hsiao Y.Y."/>
            <person name="Niu S.C."/>
            <person name="Wang J.Y."/>
            <person name="Lin Y.C."/>
            <person name="Xu Q."/>
            <person name="Chen L.J."/>
            <person name="Yoshida K."/>
            <person name="Fujiwara S."/>
            <person name="Wang Z.W."/>
            <person name="Zhang Y.Q."/>
            <person name="Mitsuda N."/>
            <person name="Wang M."/>
            <person name="Liu G.H."/>
            <person name="Pecoraro L."/>
            <person name="Huang H.X."/>
            <person name="Xiao X.J."/>
            <person name="Lin M."/>
            <person name="Wu X.Y."/>
            <person name="Wu W.L."/>
            <person name="Chen Y.Y."/>
            <person name="Chang S.B."/>
            <person name="Sakamoto S."/>
            <person name="Ohme-Takagi M."/>
            <person name="Yagi M."/>
            <person name="Zeng S.J."/>
            <person name="Shen C.Y."/>
            <person name="Yeh C.M."/>
            <person name="Luo Y.B."/>
            <person name="Tsai W.C."/>
            <person name="Van de Peer Y."/>
            <person name="Liu Z.J."/>
        </authorList>
    </citation>
    <scope>NUCLEOTIDE SEQUENCE [LARGE SCALE GENOMIC DNA]</scope>
    <source>
        <strain evidence="3">cv. Shenzhen</strain>
        <tissue evidence="2">Stem</tissue>
    </source>
</reference>
<protein>
    <recommendedName>
        <fullName evidence="4">High chlorophyll fluorescence 153</fullName>
    </recommendedName>
</protein>
<evidence type="ECO:0000313" key="2">
    <source>
        <dbReference type="EMBL" id="PKA66990.1"/>
    </source>
</evidence>
<dbReference type="Proteomes" id="UP000236161">
    <property type="component" value="Unassembled WGS sequence"/>
</dbReference>
<dbReference type="PANTHER" id="PTHR37753">
    <property type="entry name" value="OS01G0940600 PROTEIN"/>
    <property type="match status" value="1"/>
</dbReference>
<dbReference type="STRING" id="1088818.A0A2I0BGQ9"/>
<feature type="transmembrane region" description="Helical" evidence="1">
    <location>
        <begin position="71"/>
        <end position="93"/>
    </location>
</feature>